<comment type="caution">
    <text evidence="1">The sequence shown here is derived from an EMBL/GenBank/DDBJ whole genome shotgun (WGS) entry which is preliminary data.</text>
</comment>
<name>A0AAE1EC34_9GAST</name>
<dbReference type="EMBL" id="JAWDGP010000310">
    <property type="protein sequence ID" value="KAK3801497.1"/>
    <property type="molecule type" value="Genomic_DNA"/>
</dbReference>
<evidence type="ECO:0000313" key="1">
    <source>
        <dbReference type="EMBL" id="KAK3801497.1"/>
    </source>
</evidence>
<dbReference type="Proteomes" id="UP001283361">
    <property type="component" value="Unassembled WGS sequence"/>
</dbReference>
<evidence type="ECO:0000313" key="2">
    <source>
        <dbReference type="Proteomes" id="UP001283361"/>
    </source>
</evidence>
<protein>
    <submittedName>
        <fullName evidence="1">Uncharacterized protein</fullName>
    </submittedName>
</protein>
<reference evidence="1" key="1">
    <citation type="journal article" date="2023" name="G3 (Bethesda)">
        <title>A reference genome for the long-term kleptoplast-retaining sea slug Elysia crispata morphotype clarki.</title>
        <authorList>
            <person name="Eastman K.E."/>
            <person name="Pendleton A.L."/>
            <person name="Shaikh M.A."/>
            <person name="Suttiyut T."/>
            <person name="Ogas R."/>
            <person name="Tomko P."/>
            <person name="Gavelis G."/>
            <person name="Widhalm J.R."/>
            <person name="Wisecaver J.H."/>
        </authorList>
    </citation>
    <scope>NUCLEOTIDE SEQUENCE</scope>
    <source>
        <strain evidence="1">ECLA1</strain>
    </source>
</reference>
<dbReference type="AlphaFoldDB" id="A0AAE1EC34"/>
<accession>A0AAE1EC34</accession>
<proteinExistence type="predicted"/>
<keyword evidence="2" id="KW-1185">Reference proteome</keyword>
<gene>
    <name evidence="1" type="ORF">RRG08_010077</name>
</gene>
<organism evidence="1 2">
    <name type="scientific">Elysia crispata</name>
    <name type="common">lettuce slug</name>
    <dbReference type="NCBI Taxonomy" id="231223"/>
    <lineage>
        <taxon>Eukaryota</taxon>
        <taxon>Metazoa</taxon>
        <taxon>Spiralia</taxon>
        <taxon>Lophotrochozoa</taxon>
        <taxon>Mollusca</taxon>
        <taxon>Gastropoda</taxon>
        <taxon>Heterobranchia</taxon>
        <taxon>Euthyneura</taxon>
        <taxon>Panpulmonata</taxon>
        <taxon>Sacoglossa</taxon>
        <taxon>Placobranchoidea</taxon>
        <taxon>Plakobranchidae</taxon>
        <taxon>Elysia</taxon>
    </lineage>
</organism>
<sequence length="89" mass="9898">MSSNSESTEPRRTKLAEQTVFTFGHPDFHLSNDPISDAWTPAFDRPVAALSDRFRTSVEIDRDFSDSEPGGGISVARYSQCSRITTTEI</sequence>